<keyword evidence="4" id="KW-0808">Transferase</keyword>
<dbReference type="InterPro" id="IPR050629">
    <property type="entry name" value="STE20/SPS1-PAK"/>
</dbReference>
<feature type="domain" description="Protein kinase" evidence="11">
    <location>
        <begin position="16"/>
        <end position="260"/>
    </location>
</feature>
<evidence type="ECO:0000313" key="13">
    <source>
        <dbReference type="Proteomes" id="UP000030755"/>
    </source>
</evidence>
<evidence type="ECO:0000259" key="11">
    <source>
        <dbReference type="PROSITE" id="PS50011"/>
    </source>
</evidence>
<dbReference type="OrthoDB" id="248923at2759"/>
<evidence type="ECO:0000256" key="8">
    <source>
        <dbReference type="ARBA" id="ARBA00047899"/>
    </source>
</evidence>
<evidence type="ECO:0000313" key="12">
    <source>
        <dbReference type="EMBL" id="EPZ35689.1"/>
    </source>
</evidence>
<dbReference type="PANTHER" id="PTHR48012:SF10">
    <property type="entry name" value="FI20177P1"/>
    <property type="match status" value="1"/>
</dbReference>
<evidence type="ECO:0000256" key="2">
    <source>
        <dbReference type="ARBA" id="ARBA00012513"/>
    </source>
</evidence>
<feature type="binding site" evidence="10">
    <location>
        <position position="45"/>
    </location>
    <ligand>
        <name>ATP</name>
        <dbReference type="ChEBI" id="CHEBI:30616"/>
    </ligand>
</feature>
<dbReference type="AlphaFoldDB" id="A0A075AZZ5"/>
<evidence type="ECO:0000256" key="9">
    <source>
        <dbReference type="ARBA" id="ARBA00048679"/>
    </source>
</evidence>
<accession>A0A075AZZ5</accession>
<organism evidence="12 13">
    <name type="scientific">Rozella allomycis (strain CSF55)</name>
    <dbReference type="NCBI Taxonomy" id="988480"/>
    <lineage>
        <taxon>Eukaryota</taxon>
        <taxon>Fungi</taxon>
        <taxon>Fungi incertae sedis</taxon>
        <taxon>Cryptomycota</taxon>
        <taxon>Cryptomycota incertae sedis</taxon>
        <taxon>Rozella</taxon>
    </lineage>
</organism>
<dbReference type="Gene3D" id="3.30.200.20">
    <property type="entry name" value="Phosphorylase Kinase, domain 1"/>
    <property type="match status" value="1"/>
</dbReference>
<evidence type="ECO:0000256" key="7">
    <source>
        <dbReference type="ARBA" id="ARBA00022840"/>
    </source>
</evidence>
<dbReference type="Pfam" id="PF00069">
    <property type="entry name" value="Pkinase"/>
    <property type="match status" value="1"/>
</dbReference>
<dbReference type="GO" id="GO:0005524">
    <property type="term" value="F:ATP binding"/>
    <property type="evidence" value="ECO:0007669"/>
    <property type="project" value="UniProtKB-UniRule"/>
</dbReference>
<gene>
    <name evidence="12" type="ORF">O9G_005598</name>
</gene>
<evidence type="ECO:0000256" key="10">
    <source>
        <dbReference type="PROSITE-ProRule" id="PRU10141"/>
    </source>
</evidence>
<keyword evidence="13" id="KW-1185">Reference proteome</keyword>
<reference evidence="12 13" key="1">
    <citation type="journal article" date="2013" name="Curr. Biol.">
        <title>Shared signatures of parasitism and phylogenomics unite Cryptomycota and microsporidia.</title>
        <authorList>
            <person name="James T.Y."/>
            <person name="Pelin A."/>
            <person name="Bonen L."/>
            <person name="Ahrendt S."/>
            <person name="Sain D."/>
            <person name="Corradi N."/>
            <person name="Stajich J.E."/>
        </authorList>
    </citation>
    <scope>NUCLEOTIDE SEQUENCE [LARGE SCALE GENOMIC DNA]</scope>
    <source>
        <strain evidence="12 13">CSF55</strain>
    </source>
</reference>
<dbReference type="HOGENOM" id="CLU_000288_63_23_1"/>
<keyword evidence="7 10" id="KW-0067">ATP-binding</keyword>
<keyword evidence="3" id="KW-0723">Serine/threonine-protein kinase</keyword>
<evidence type="ECO:0000256" key="1">
    <source>
        <dbReference type="ARBA" id="ARBA00008874"/>
    </source>
</evidence>
<evidence type="ECO:0000256" key="3">
    <source>
        <dbReference type="ARBA" id="ARBA00022527"/>
    </source>
</evidence>
<dbReference type="SUPFAM" id="SSF56112">
    <property type="entry name" value="Protein kinase-like (PK-like)"/>
    <property type="match status" value="1"/>
</dbReference>
<proteinExistence type="inferred from homology"/>
<keyword evidence="6 12" id="KW-0418">Kinase</keyword>
<dbReference type="GO" id="GO:0004674">
    <property type="term" value="F:protein serine/threonine kinase activity"/>
    <property type="evidence" value="ECO:0007669"/>
    <property type="project" value="UniProtKB-KW"/>
</dbReference>
<sequence length="260" mass="28887">MNPGTSKSTTNINESYELIERIGKGSFGEVFKGKEKNTGEIVAIKIIDLEHSEDEIDDIQKEILLLQQCESPYVIKYIGSLIDQTDLWIIMEYLAVGSAMDLVGMIKPGPMDEQFAAVILREVLNGLLYLHSEAANILIGSQFQVKLADFGVAGQICERQQKRQTFVGTPFWMSPEVITAQNTDGYDEKADIWSLGITAIELVKGEPPHANKHAMRVLQMIPQMEAPILQDENGITFSKSIKEFVSLCLNKNPVSVNLIG</sequence>
<dbReference type="PANTHER" id="PTHR48012">
    <property type="entry name" value="STERILE20-LIKE KINASE, ISOFORM B-RELATED"/>
    <property type="match status" value="1"/>
</dbReference>
<dbReference type="InterPro" id="IPR011009">
    <property type="entry name" value="Kinase-like_dom_sf"/>
</dbReference>
<dbReference type="Gene3D" id="1.10.510.10">
    <property type="entry name" value="Transferase(Phosphotransferase) domain 1"/>
    <property type="match status" value="1"/>
</dbReference>
<dbReference type="GO" id="GO:0005737">
    <property type="term" value="C:cytoplasm"/>
    <property type="evidence" value="ECO:0007669"/>
    <property type="project" value="TreeGrafter"/>
</dbReference>
<dbReference type="PROSITE" id="PS00107">
    <property type="entry name" value="PROTEIN_KINASE_ATP"/>
    <property type="match status" value="1"/>
</dbReference>
<dbReference type="PIRSF" id="PIRSF000654">
    <property type="entry name" value="Integrin-linked_kinase"/>
    <property type="match status" value="1"/>
</dbReference>
<name>A0A075AZZ5_ROZAC</name>
<dbReference type="OMA" id="ACEPIKR"/>
<dbReference type="EC" id="2.7.11.1" evidence="2"/>
<keyword evidence="5 10" id="KW-0547">Nucleotide-binding</keyword>
<comment type="similarity">
    <text evidence="1">Belongs to the protein kinase superfamily. STE Ser/Thr protein kinase family. STE20 subfamily.</text>
</comment>
<dbReference type="Proteomes" id="UP000030755">
    <property type="component" value="Unassembled WGS sequence"/>
</dbReference>
<dbReference type="InterPro" id="IPR017441">
    <property type="entry name" value="Protein_kinase_ATP_BS"/>
</dbReference>
<dbReference type="InterPro" id="IPR000719">
    <property type="entry name" value="Prot_kinase_dom"/>
</dbReference>
<protein>
    <recommendedName>
        <fullName evidence="2">non-specific serine/threonine protein kinase</fullName>
        <ecNumber evidence="2">2.7.11.1</ecNumber>
    </recommendedName>
</protein>
<dbReference type="EMBL" id="KE560780">
    <property type="protein sequence ID" value="EPZ35689.1"/>
    <property type="molecule type" value="Genomic_DNA"/>
</dbReference>
<evidence type="ECO:0000256" key="4">
    <source>
        <dbReference type="ARBA" id="ARBA00022679"/>
    </source>
</evidence>
<evidence type="ECO:0000256" key="6">
    <source>
        <dbReference type="ARBA" id="ARBA00022777"/>
    </source>
</evidence>
<comment type="catalytic activity">
    <reaction evidence="9">
        <text>L-seryl-[protein] + ATP = O-phospho-L-seryl-[protein] + ADP + H(+)</text>
        <dbReference type="Rhea" id="RHEA:17989"/>
        <dbReference type="Rhea" id="RHEA-COMP:9863"/>
        <dbReference type="Rhea" id="RHEA-COMP:11604"/>
        <dbReference type="ChEBI" id="CHEBI:15378"/>
        <dbReference type="ChEBI" id="CHEBI:29999"/>
        <dbReference type="ChEBI" id="CHEBI:30616"/>
        <dbReference type="ChEBI" id="CHEBI:83421"/>
        <dbReference type="ChEBI" id="CHEBI:456216"/>
        <dbReference type="EC" id="2.7.11.1"/>
    </reaction>
</comment>
<dbReference type="STRING" id="988480.A0A075AZZ5"/>
<evidence type="ECO:0000256" key="5">
    <source>
        <dbReference type="ARBA" id="ARBA00022741"/>
    </source>
</evidence>
<dbReference type="PROSITE" id="PS50011">
    <property type="entry name" value="PROTEIN_KINASE_DOM"/>
    <property type="match status" value="1"/>
</dbReference>
<comment type="catalytic activity">
    <reaction evidence="8">
        <text>L-threonyl-[protein] + ATP = O-phospho-L-threonyl-[protein] + ADP + H(+)</text>
        <dbReference type="Rhea" id="RHEA:46608"/>
        <dbReference type="Rhea" id="RHEA-COMP:11060"/>
        <dbReference type="Rhea" id="RHEA-COMP:11605"/>
        <dbReference type="ChEBI" id="CHEBI:15378"/>
        <dbReference type="ChEBI" id="CHEBI:30013"/>
        <dbReference type="ChEBI" id="CHEBI:30616"/>
        <dbReference type="ChEBI" id="CHEBI:61977"/>
        <dbReference type="ChEBI" id="CHEBI:456216"/>
        <dbReference type="EC" id="2.7.11.1"/>
    </reaction>
</comment>